<feature type="domain" description="HTH gntR-type" evidence="4">
    <location>
        <begin position="16"/>
        <end position="84"/>
    </location>
</feature>
<dbReference type="Gene3D" id="1.10.10.10">
    <property type="entry name" value="Winged helix-like DNA-binding domain superfamily/Winged helix DNA-binding domain"/>
    <property type="match status" value="1"/>
</dbReference>
<dbReference type="InterPro" id="IPR000524">
    <property type="entry name" value="Tscrpt_reg_HTH_GntR"/>
</dbReference>
<evidence type="ECO:0000256" key="2">
    <source>
        <dbReference type="ARBA" id="ARBA00023125"/>
    </source>
</evidence>
<dbReference type="CDD" id="cd07377">
    <property type="entry name" value="WHTH_GntR"/>
    <property type="match status" value="1"/>
</dbReference>
<dbReference type="Proteomes" id="UP000758701">
    <property type="component" value="Unassembled WGS sequence"/>
</dbReference>
<dbReference type="SUPFAM" id="SSF46785">
    <property type="entry name" value="Winged helix' DNA-binding domain"/>
    <property type="match status" value="1"/>
</dbReference>
<dbReference type="Pfam" id="PF00392">
    <property type="entry name" value="GntR"/>
    <property type="match status" value="1"/>
</dbReference>
<evidence type="ECO:0000259" key="4">
    <source>
        <dbReference type="PROSITE" id="PS50949"/>
    </source>
</evidence>
<keyword evidence="6" id="KW-1185">Reference proteome</keyword>
<dbReference type="InterPro" id="IPR036388">
    <property type="entry name" value="WH-like_DNA-bd_sf"/>
</dbReference>
<dbReference type="PANTHER" id="PTHR44846:SF17">
    <property type="entry name" value="GNTR-FAMILY TRANSCRIPTIONAL REGULATOR"/>
    <property type="match status" value="1"/>
</dbReference>
<protein>
    <submittedName>
        <fullName evidence="5">Winged helix-turn-helix domain-containing protein</fullName>
    </submittedName>
</protein>
<keyword evidence="3" id="KW-0804">Transcription</keyword>
<dbReference type="EMBL" id="JAHSTP010000001">
    <property type="protein sequence ID" value="MBZ6149675.1"/>
    <property type="molecule type" value="Genomic_DNA"/>
</dbReference>
<sequence length="99" mass="10792">MSPDSGQSPIDPNKIAYVYMQMADHIAERISGGELRPGARLPGERDLAEEYGVAHLTARRATRELRDRGLVVTLPAKGTFVAYPDAVDTDSVVDDPPQE</sequence>
<dbReference type="PRINTS" id="PR00035">
    <property type="entry name" value="HTHGNTR"/>
</dbReference>
<gene>
    <name evidence="5" type="ORF">KVH32_00620</name>
</gene>
<dbReference type="PROSITE" id="PS50949">
    <property type="entry name" value="HTH_GNTR"/>
    <property type="match status" value="1"/>
</dbReference>
<dbReference type="InterPro" id="IPR036390">
    <property type="entry name" value="WH_DNA-bd_sf"/>
</dbReference>
<dbReference type="SMART" id="SM00345">
    <property type="entry name" value="HTH_GNTR"/>
    <property type="match status" value="1"/>
</dbReference>
<comment type="caution">
    <text evidence="5">The sequence shown here is derived from an EMBL/GenBank/DDBJ whole genome shotgun (WGS) entry which is preliminary data.</text>
</comment>
<dbReference type="RefSeq" id="WP_037761099.1">
    <property type="nucleotide sequence ID" value="NZ_BNEG01000003.1"/>
</dbReference>
<evidence type="ECO:0000313" key="6">
    <source>
        <dbReference type="Proteomes" id="UP000758701"/>
    </source>
</evidence>
<accession>A0ABS7VVF4</accession>
<proteinExistence type="predicted"/>
<keyword evidence="2" id="KW-0238">DNA-binding</keyword>
<reference evidence="5 6" key="1">
    <citation type="submission" date="2021-06" db="EMBL/GenBank/DDBJ databases">
        <title>Ecological speciation of a Streptomyces species isolated from different habitats and geographic origins.</title>
        <authorList>
            <person name="Wang J."/>
        </authorList>
    </citation>
    <scope>NUCLEOTIDE SEQUENCE [LARGE SCALE GENOMIC DNA]</scope>
    <source>
        <strain evidence="5 6">FXJ8.012</strain>
    </source>
</reference>
<dbReference type="PANTHER" id="PTHR44846">
    <property type="entry name" value="MANNOSYL-D-GLYCERATE TRANSPORT/METABOLISM SYSTEM REPRESSOR MNGR-RELATED"/>
    <property type="match status" value="1"/>
</dbReference>
<keyword evidence="1" id="KW-0805">Transcription regulation</keyword>
<organism evidence="5 6">
    <name type="scientific">Streptomyces olivaceus</name>
    <dbReference type="NCBI Taxonomy" id="47716"/>
    <lineage>
        <taxon>Bacteria</taxon>
        <taxon>Bacillati</taxon>
        <taxon>Actinomycetota</taxon>
        <taxon>Actinomycetes</taxon>
        <taxon>Kitasatosporales</taxon>
        <taxon>Streptomycetaceae</taxon>
        <taxon>Streptomyces</taxon>
    </lineage>
</organism>
<evidence type="ECO:0000256" key="1">
    <source>
        <dbReference type="ARBA" id="ARBA00023015"/>
    </source>
</evidence>
<name>A0ABS7VVF4_STROV</name>
<evidence type="ECO:0000313" key="5">
    <source>
        <dbReference type="EMBL" id="MBZ6149675.1"/>
    </source>
</evidence>
<dbReference type="InterPro" id="IPR050679">
    <property type="entry name" value="Bact_HTH_transcr_reg"/>
</dbReference>
<evidence type="ECO:0000256" key="3">
    <source>
        <dbReference type="ARBA" id="ARBA00023163"/>
    </source>
</evidence>